<evidence type="ECO:0000256" key="3">
    <source>
        <dbReference type="ARBA" id="ARBA00002823"/>
    </source>
</evidence>
<name>A0A875RX59_EENNA</name>
<dbReference type="OrthoDB" id="294378at2759"/>
<evidence type="ECO:0000313" key="12">
    <source>
        <dbReference type="Proteomes" id="UP000662931"/>
    </source>
</evidence>
<evidence type="ECO:0000256" key="7">
    <source>
        <dbReference type="ARBA" id="ARBA00020607"/>
    </source>
</evidence>
<keyword evidence="12" id="KW-1185">Reference proteome</keyword>
<evidence type="ECO:0000313" key="11">
    <source>
        <dbReference type="EMBL" id="QPG76707.1"/>
    </source>
</evidence>
<comment type="cofactor">
    <cofactor evidence="2">
        <name>NAD(+)</name>
        <dbReference type="ChEBI" id="CHEBI:57540"/>
    </cofactor>
</comment>
<dbReference type="GeneID" id="62197501"/>
<keyword evidence="10" id="KW-0386">Hypusine biosynthesis</keyword>
<dbReference type="NCBIfam" id="TIGR00321">
    <property type="entry name" value="dhys"/>
    <property type="match status" value="1"/>
</dbReference>
<dbReference type="InterPro" id="IPR036982">
    <property type="entry name" value="Deoxyhypusine_synthase_sf"/>
</dbReference>
<comment type="function">
    <text evidence="3">Catalyzes the NAD-dependent oxidative cleavage of spermidine and the subsequent transfer of the butylamine moiety of spermidine to the epsilon-amino group of a specific lysine residue of the eIF-5A precursor protein to form the intermediate deoxyhypusine residue.</text>
</comment>
<comment type="pathway">
    <text evidence="4">Protein modification; eIF5A hypusination.</text>
</comment>
<proteinExistence type="inferred from homology"/>
<evidence type="ECO:0000256" key="8">
    <source>
        <dbReference type="ARBA" id="ARBA00022679"/>
    </source>
</evidence>
<dbReference type="Gene3D" id="3.40.910.10">
    <property type="entry name" value="Deoxyhypusine synthase"/>
    <property type="match status" value="1"/>
</dbReference>
<dbReference type="InterPro" id="IPR029035">
    <property type="entry name" value="DHS-like_NAD/FAD-binding_dom"/>
</dbReference>
<dbReference type="InterPro" id="IPR002773">
    <property type="entry name" value="Deoxyhypusine_synthase"/>
</dbReference>
<sequence>MTEKKDYKPDLANDAVMKASVPVPDDFVEVHGIDYSKPESRNARAKDIVKGMKTMGFQASNLATACEIIDEMRHWKGKHKSEIPEAERKGQFDDDGYQRTTIFMGYTSNLISAGLRDTLRFLVQHKMVSAIVSSAGGIEEDIIKCLAPTYMGAFALPGKGLREKGLNRIGNMIIPNENYCKFEDWMNPVLDKMLDEQEEFAKKRGAEALDADAPFWTPSKFIDRLGAEIKDETSVLYWAHKNQIPIFCPSLTDGSIGDMLFFHTFRASPKQIRLDIVADIRRMNTLSLDATRAGMIILGGGLIKHHICNACLMRNGADWAVYINTGQEFDGSDAGARPDEAVSWGKIKAEAHMIKLYADVTTVFPLIVAATFASE</sequence>
<gene>
    <name evidence="11" type="primary">DYS1</name>
    <name evidence="11" type="ORF">FOA43_004101</name>
</gene>
<dbReference type="RefSeq" id="XP_038780272.1">
    <property type="nucleotide sequence ID" value="XM_038924344.1"/>
</dbReference>
<evidence type="ECO:0000256" key="2">
    <source>
        <dbReference type="ARBA" id="ARBA00001911"/>
    </source>
</evidence>
<dbReference type="KEGG" id="bnn:FOA43_004101"/>
<dbReference type="SUPFAM" id="SSF52467">
    <property type="entry name" value="DHS-like NAD/FAD-binding domain"/>
    <property type="match status" value="1"/>
</dbReference>
<dbReference type="PANTHER" id="PTHR11703:SF0">
    <property type="entry name" value="DEOXYHYPUSINE SYNTHASE"/>
    <property type="match status" value="1"/>
</dbReference>
<evidence type="ECO:0000256" key="6">
    <source>
        <dbReference type="ARBA" id="ARBA00012683"/>
    </source>
</evidence>
<dbReference type="EC" id="2.5.1.46" evidence="6"/>
<dbReference type="FunFam" id="3.40.910.10:FF:000003">
    <property type="entry name" value="Deoxyhypusine synthase"/>
    <property type="match status" value="1"/>
</dbReference>
<evidence type="ECO:0000256" key="1">
    <source>
        <dbReference type="ARBA" id="ARBA00000952"/>
    </source>
</evidence>
<protein>
    <recommendedName>
        <fullName evidence="7">Deoxyhypusine synthase</fullName>
        <ecNumber evidence="6">2.5.1.46</ecNumber>
    </recommendedName>
</protein>
<dbReference type="Pfam" id="PF01916">
    <property type="entry name" value="DS"/>
    <property type="match status" value="1"/>
</dbReference>
<evidence type="ECO:0000256" key="5">
    <source>
        <dbReference type="ARBA" id="ARBA00009892"/>
    </source>
</evidence>
<reference evidence="11" key="1">
    <citation type="submission" date="2020-10" db="EMBL/GenBank/DDBJ databases">
        <authorList>
            <person name="Roach M.J.R."/>
        </authorList>
    </citation>
    <scope>NUCLEOTIDE SEQUENCE</scope>
    <source>
        <strain evidence="11">CBS 1945</strain>
    </source>
</reference>
<comment type="similarity">
    <text evidence="5">Belongs to the deoxyhypusine synthase family.</text>
</comment>
<dbReference type="PANTHER" id="PTHR11703">
    <property type="entry name" value="DEOXYHYPUSINE SYNTHASE"/>
    <property type="match status" value="1"/>
</dbReference>
<dbReference type="Proteomes" id="UP000662931">
    <property type="component" value="Chromosome 4"/>
</dbReference>
<dbReference type="EMBL" id="CP064815">
    <property type="protein sequence ID" value="QPG76707.1"/>
    <property type="molecule type" value="Genomic_DNA"/>
</dbReference>
<dbReference type="AlphaFoldDB" id="A0A875RX59"/>
<dbReference type="GO" id="GO:0005737">
    <property type="term" value="C:cytoplasm"/>
    <property type="evidence" value="ECO:0007669"/>
    <property type="project" value="TreeGrafter"/>
</dbReference>
<organism evidence="11 12">
    <name type="scientific">Eeniella nana</name>
    <name type="common">Yeast</name>
    <name type="synonym">Brettanomyces nanus</name>
    <dbReference type="NCBI Taxonomy" id="13502"/>
    <lineage>
        <taxon>Eukaryota</taxon>
        <taxon>Fungi</taxon>
        <taxon>Dikarya</taxon>
        <taxon>Ascomycota</taxon>
        <taxon>Saccharomycotina</taxon>
        <taxon>Pichiomycetes</taxon>
        <taxon>Pichiales</taxon>
        <taxon>Pichiaceae</taxon>
        <taxon>Brettanomyces</taxon>
    </lineage>
</organism>
<accession>A0A875RX59</accession>
<evidence type="ECO:0000256" key="4">
    <source>
        <dbReference type="ARBA" id="ARBA00005041"/>
    </source>
</evidence>
<dbReference type="GO" id="GO:0034038">
    <property type="term" value="F:deoxyhypusine synthase activity"/>
    <property type="evidence" value="ECO:0007669"/>
    <property type="project" value="UniProtKB-EC"/>
</dbReference>
<evidence type="ECO:0000256" key="9">
    <source>
        <dbReference type="ARBA" id="ARBA00023027"/>
    </source>
</evidence>
<comment type="catalytic activity">
    <reaction evidence="1">
        <text>[eIF5A protein]-L-lysine + spermidine = [eIF5A protein]-deoxyhypusine + propane-1,3-diamine</text>
        <dbReference type="Rhea" id="RHEA:33299"/>
        <dbReference type="Rhea" id="RHEA-COMP:10143"/>
        <dbReference type="Rhea" id="RHEA-COMP:10144"/>
        <dbReference type="ChEBI" id="CHEBI:29969"/>
        <dbReference type="ChEBI" id="CHEBI:57484"/>
        <dbReference type="ChEBI" id="CHEBI:57834"/>
        <dbReference type="ChEBI" id="CHEBI:82657"/>
        <dbReference type="EC" id="2.5.1.46"/>
    </reaction>
</comment>
<keyword evidence="8" id="KW-0808">Transferase</keyword>
<keyword evidence="9" id="KW-0520">NAD</keyword>
<evidence type="ECO:0000256" key="10">
    <source>
        <dbReference type="ARBA" id="ARBA00023256"/>
    </source>
</evidence>